<evidence type="ECO:0000256" key="1">
    <source>
        <dbReference type="ARBA" id="ARBA00004377"/>
    </source>
</evidence>
<evidence type="ECO:0000256" key="2">
    <source>
        <dbReference type="ARBA" id="ARBA00008149"/>
    </source>
</evidence>
<evidence type="ECO:0000256" key="12">
    <source>
        <dbReference type="SAM" id="MobiDB-lite"/>
    </source>
</evidence>
<dbReference type="Gene3D" id="2.40.50.910">
    <property type="entry name" value="Type VII secretion system EccB, repeat 3 domain"/>
    <property type="match status" value="1"/>
</dbReference>
<feature type="transmembrane region" description="Helical" evidence="13">
    <location>
        <begin position="78"/>
        <end position="99"/>
    </location>
</feature>
<evidence type="ECO:0000256" key="4">
    <source>
        <dbReference type="ARBA" id="ARBA00022475"/>
    </source>
</evidence>
<dbReference type="RefSeq" id="WP_083045717.1">
    <property type="nucleotide sequence ID" value="NZ_AP022575.1"/>
</dbReference>
<accession>A0A7I7MTP0</accession>
<dbReference type="PANTHER" id="PTHR40765:SF2">
    <property type="entry name" value="ESX-2 SECRETION SYSTEM ATPASE ECCB2"/>
    <property type="match status" value="1"/>
</dbReference>
<dbReference type="InterPro" id="IPR044857">
    <property type="entry name" value="T7SS_EccB_R1"/>
</dbReference>
<comment type="subcellular location">
    <subcellularLocation>
        <location evidence="1">Cell inner membrane</location>
        <topology evidence="1">Single-pass membrane protein</topology>
    </subcellularLocation>
</comment>
<dbReference type="KEGG" id="mshj:MSHI_31960"/>
<reference evidence="14 15" key="1">
    <citation type="journal article" date="2019" name="Emerg. Microbes Infect.">
        <title>Comprehensive subspecies identification of 175 nontuberculous mycobacteria species based on 7547 genomic profiles.</title>
        <authorList>
            <person name="Matsumoto Y."/>
            <person name="Kinjo T."/>
            <person name="Motooka D."/>
            <person name="Nabeya D."/>
            <person name="Jung N."/>
            <person name="Uechi K."/>
            <person name="Horii T."/>
            <person name="Iida T."/>
            <person name="Fujita J."/>
            <person name="Nakamura S."/>
        </authorList>
    </citation>
    <scope>NUCLEOTIDE SEQUENCE [LARGE SCALE GENOMIC DNA]</scope>
    <source>
        <strain evidence="14 15">JCM 14233</strain>
    </source>
</reference>
<dbReference type="GO" id="GO:0016787">
    <property type="term" value="F:hydrolase activity"/>
    <property type="evidence" value="ECO:0007669"/>
    <property type="project" value="UniProtKB-KW"/>
</dbReference>
<gene>
    <name evidence="14" type="ORF">MSHI_31960</name>
</gene>
<evidence type="ECO:0000313" key="15">
    <source>
        <dbReference type="Proteomes" id="UP000467236"/>
    </source>
</evidence>
<protein>
    <submittedName>
        <fullName evidence="14">ESX-3 secretion system protein eccB3</fullName>
    </submittedName>
</protein>
<dbReference type="Gene3D" id="3.30.2390.20">
    <property type="entry name" value="Type VII secretion system EccB, repeat 1 domain"/>
    <property type="match status" value="1"/>
</dbReference>
<dbReference type="GO" id="GO:0005886">
    <property type="term" value="C:plasma membrane"/>
    <property type="evidence" value="ECO:0007669"/>
    <property type="project" value="UniProtKB-SubCell"/>
</dbReference>
<keyword evidence="4" id="KW-1003">Cell membrane</keyword>
<dbReference type="InterPro" id="IPR042485">
    <property type="entry name" value="T7SS_EccB_R3"/>
</dbReference>
<feature type="region of interest" description="Disordered" evidence="12">
    <location>
        <begin position="525"/>
        <end position="544"/>
    </location>
</feature>
<keyword evidence="9" id="KW-0067">ATP-binding</keyword>
<dbReference type="GO" id="GO:0005576">
    <property type="term" value="C:extracellular region"/>
    <property type="evidence" value="ECO:0007669"/>
    <property type="project" value="TreeGrafter"/>
</dbReference>
<dbReference type="FunFam" id="3.30.2390.20:FF:000001">
    <property type="entry name" value="ESX-1 secretion system ATPase EccB1"/>
    <property type="match status" value="1"/>
</dbReference>
<dbReference type="GO" id="GO:0005524">
    <property type="term" value="F:ATP binding"/>
    <property type="evidence" value="ECO:0007669"/>
    <property type="project" value="UniProtKB-KW"/>
</dbReference>
<sequence>MSRREPDREWDPEREAARRSFSSRTPVNENPDKVVYRRGFVTRHQVTGWRFVMRRIASGIALHDTRMLVDPLRTQSRAVLMGVLLLITGLIGCFVFSLIRPNTQAASNQILADRSTAALYVRVGDELHPVLNLTSARLIVGRPLNPTTVKSAELDRFPRGNLIGIPGAPERMVQNNSRNADWTVCDTIGGPAGRAVHSMGVTVIAGRPDSEGTRAGPLPAGQVILVDSGAGTWLLWDGKRSRIDLADHAITNALGLGLSDPAIPAPRPVASGLFNAIPEAPPLTAPVIPDAGSPANFAVPAPIGAVVTAYSLDTTPSDTYYAVLPDGLQPISPVLAAILRNTNSYGLQQPPRLGADEVARLPVSRMLDTARYPSQPVSLVDMAGNPVICAHWSKPAGAATSSLTLLAGSEPPVTVRTVELVGAGQGGGASRVALAPGTGYFVQSVGGGATAPATGSLFWVSDTGVRYGIDTETSEVAGDIGTTGRGKTVAALGLNEPAVPIPWSMLTLFAAGPTLSRADALLAHDSLPPDSRPGRAVSVRGEPR</sequence>
<keyword evidence="10 13" id="KW-1133">Transmembrane helix</keyword>
<proteinExistence type="inferred from homology"/>
<feature type="region of interest" description="Disordered" evidence="12">
    <location>
        <begin position="1"/>
        <end position="28"/>
    </location>
</feature>
<evidence type="ECO:0000256" key="11">
    <source>
        <dbReference type="ARBA" id="ARBA00023136"/>
    </source>
</evidence>
<evidence type="ECO:0000256" key="7">
    <source>
        <dbReference type="ARBA" id="ARBA00022741"/>
    </source>
</evidence>
<evidence type="ECO:0000256" key="9">
    <source>
        <dbReference type="ARBA" id="ARBA00022840"/>
    </source>
</evidence>
<keyword evidence="3" id="KW-0813">Transport</keyword>
<keyword evidence="7" id="KW-0547">Nucleotide-binding</keyword>
<dbReference type="OrthoDB" id="3847604at2"/>
<dbReference type="EMBL" id="AP022575">
    <property type="protein sequence ID" value="BBX75290.1"/>
    <property type="molecule type" value="Genomic_DNA"/>
</dbReference>
<comment type="similarity">
    <text evidence="2">Belongs to the EccB family.</text>
</comment>
<dbReference type="Pfam" id="PF05108">
    <property type="entry name" value="T7SS_ESX1_EccB"/>
    <property type="match status" value="1"/>
</dbReference>
<dbReference type="PANTHER" id="PTHR40765">
    <property type="entry name" value="ESX-2 SECRETION SYSTEM ATPASE ECCB2"/>
    <property type="match status" value="1"/>
</dbReference>
<evidence type="ECO:0000256" key="3">
    <source>
        <dbReference type="ARBA" id="ARBA00022448"/>
    </source>
</evidence>
<keyword evidence="11 13" id="KW-0472">Membrane</keyword>
<organism evidence="14 15">
    <name type="scientific">Mycobacterium shinjukuense</name>
    <dbReference type="NCBI Taxonomy" id="398694"/>
    <lineage>
        <taxon>Bacteria</taxon>
        <taxon>Bacillati</taxon>
        <taxon>Actinomycetota</taxon>
        <taxon>Actinomycetes</taxon>
        <taxon>Mycobacteriales</taxon>
        <taxon>Mycobacteriaceae</taxon>
        <taxon>Mycobacterium</taxon>
    </lineage>
</organism>
<evidence type="ECO:0000256" key="6">
    <source>
        <dbReference type="ARBA" id="ARBA00022692"/>
    </source>
</evidence>
<evidence type="ECO:0000256" key="8">
    <source>
        <dbReference type="ARBA" id="ARBA00022801"/>
    </source>
</evidence>
<evidence type="ECO:0000256" key="5">
    <source>
        <dbReference type="ARBA" id="ARBA00022519"/>
    </source>
</evidence>
<dbReference type="InterPro" id="IPR007795">
    <property type="entry name" value="T7SS_EccB"/>
</dbReference>
<evidence type="ECO:0000256" key="13">
    <source>
        <dbReference type="SAM" id="Phobius"/>
    </source>
</evidence>
<keyword evidence="5" id="KW-0997">Cell inner membrane</keyword>
<keyword evidence="15" id="KW-1185">Reference proteome</keyword>
<evidence type="ECO:0000256" key="10">
    <source>
        <dbReference type="ARBA" id="ARBA00022989"/>
    </source>
</evidence>
<dbReference type="NCBIfam" id="TIGR03919">
    <property type="entry name" value="T7SS_EccB"/>
    <property type="match status" value="1"/>
</dbReference>
<dbReference type="Proteomes" id="UP000467236">
    <property type="component" value="Chromosome"/>
</dbReference>
<keyword evidence="6 13" id="KW-0812">Transmembrane</keyword>
<name>A0A7I7MTP0_9MYCO</name>
<evidence type="ECO:0000313" key="14">
    <source>
        <dbReference type="EMBL" id="BBX75290.1"/>
    </source>
</evidence>
<feature type="compositionally biased region" description="Basic and acidic residues" evidence="12">
    <location>
        <begin position="1"/>
        <end position="18"/>
    </location>
</feature>
<keyword evidence="8" id="KW-0378">Hydrolase</keyword>
<dbReference type="AlphaFoldDB" id="A0A7I7MTP0"/>